<keyword evidence="2" id="KW-1185">Reference proteome</keyword>
<protein>
    <submittedName>
        <fullName evidence="1">Uncharacterized protein</fullName>
    </submittedName>
</protein>
<proteinExistence type="predicted"/>
<sequence length="154" mass="17579">MCDIFSPVLTNGQLNPWVEGEKLGTHPSRKLLKHSNSKPHINSIQKQSKVNAYDDGEPLLLMLLKQKSEKQKSEEISRNRKYISCVIKTVHFAVKQHWSLDSVPELVDHVDNLGNIDINSYCQHHPNLKYTSTASVTEVLESTNIYLETKLLDK</sequence>
<gene>
    <name evidence="1" type="ORF">DPMN_085653</name>
</gene>
<comment type="caution">
    <text evidence="1">The sequence shown here is derived from an EMBL/GenBank/DDBJ whole genome shotgun (WGS) entry which is preliminary data.</text>
</comment>
<evidence type="ECO:0000313" key="1">
    <source>
        <dbReference type="EMBL" id="KAH3698134.1"/>
    </source>
</evidence>
<reference evidence="1" key="2">
    <citation type="submission" date="2020-11" db="EMBL/GenBank/DDBJ databases">
        <authorList>
            <person name="McCartney M.A."/>
            <person name="Auch B."/>
            <person name="Kono T."/>
            <person name="Mallez S."/>
            <person name="Becker A."/>
            <person name="Gohl D.M."/>
            <person name="Silverstein K.A.T."/>
            <person name="Koren S."/>
            <person name="Bechman K.B."/>
            <person name="Herman A."/>
            <person name="Abrahante J.E."/>
            <person name="Garbe J."/>
        </authorList>
    </citation>
    <scope>NUCLEOTIDE SEQUENCE</scope>
    <source>
        <strain evidence="1">Duluth1</strain>
        <tissue evidence="1">Whole animal</tissue>
    </source>
</reference>
<evidence type="ECO:0000313" key="2">
    <source>
        <dbReference type="Proteomes" id="UP000828390"/>
    </source>
</evidence>
<organism evidence="1 2">
    <name type="scientific">Dreissena polymorpha</name>
    <name type="common">Zebra mussel</name>
    <name type="synonym">Mytilus polymorpha</name>
    <dbReference type="NCBI Taxonomy" id="45954"/>
    <lineage>
        <taxon>Eukaryota</taxon>
        <taxon>Metazoa</taxon>
        <taxon>Spiralia</taxon>
        <taxon>Lophotrochozoa</taxon>
        <taxon>Mollusca</taxon>
        <taxon>Bivalvia</taxon>
        <taxon>Autobranchia</taxon>
        <taxon>Heteroconchia</taxon>
        <taxon>Euheterodonta</taxon>
        <taxon>Imparidentia</taxon>
        <taxon>Neoheterodontei</taxon>
        <taxon>Myida</taxon>
        <taxon>Dreissenoidea</taxon>
        <taxon>Dreissenidae</taxon>
        <taxon>Dreissena</taxon>
    </lineage>
</organism>
<dbReference type="EMBL" id="JAIWYP010000016">
    <property type="protein sequence ID" value="KAH3698134.1"/>
    <property type="molecule type" value="Genomic_DNA"/>
</dbReference>
<dbReference type="Proteomes" id="UP000828390">
    <property type="component" value="Unassembled WGS sequence"/>
</dbReference>
<dbReference type="AlphaFoldDB" id="A0A9D3YHE2"/>
<name>A0A9D3YHE2_DREPO</name>
<reference evidence="1" key="1">
    <citation type="journal article" date="2019" name="bioRxiv">
        <title>The Genome of the Zebra Mussel, Dreissena polymorpha: A Resource for Invasive Species Research.</title>
        <authorList>
            <person name="McCartney M.A."/>
            <person name="Auch B."/>
            <person name="Kono T."/>
            <person name="Mallez S."/>
            <person name="Zhang Y."/>
            <person name="Obille A."/>
            <person name="Becker A."/>
            <person name="Abrahante J.E."/>
            <person name="Garbe J."/>
            <person name="Badalamenti J.P."/>
            <person name="Herman A."/>
            <person name="Mangelson H."/>
            <person name="Liachko I."/>
            <person name="Sullivan S."/>
            <person name="Sone E.D."/>
            <person name="Koren S."/>
            <person name="Silverstein K.A.T."/>
            <person name="Beckman K.B."/>
            <person name="Gohl D.M."/>
        </authorList>
    </citation>
    <scope>NUCLEOTIDE SEQUENCE</scope>
    <source>
        <strain evidence="1">Duluth1</strain>
        <tissue evidence="1">Whole animal</tissue>
    </source>
</reference>
<accession>A0A9D3YHE2</accession>